<dbReference type="PANTHER" id="PTHR30492:SF0">
    <property type="entry name" value="METHYLGLYOXAL SYNTHASE"/>
    <property type="match status" value="1"/>
</dbReference>
<gene>
    <name evidence="2" type="ORF">V0288_00010</name>
</gene>
<dbReference type="InterPro" id="IPR001206">
    <property type="entry name" value="Diacylglycerol_kinase_cat_dom"/>
</dbReference>
<dbReference type="Proteomes" id="UP001328733">
    <property type="component" value="Unassembled WGS sequence"/>
</dbReference>
<dbReference type="Pfam" id="PF00781">
    <property type="entry name" value="DAGK_cat"/>
    <property type="match status" value="1"/>
</dbReference>
<dbReference type="Pfam" id="PF19279">
    <property type="entry name" value="YegS_C"/>
    <property type="match status" value="1"/>
</dbReference>
<dbReference type="AlphaFoldDB" id="A0AAW9QLB3"/>
<dbReference type="GO" id="GO:0008929">
    <property type="term" value="F:methylglyoxal synthase activity"/>
    <property type="evidence" value="ECO:0007669"/>
    <property type="project" value="InterPro"/>
</dbReference>
<dbReference type="InterPro" id="IPR016064">
    <property type="entry name" value="NAD/diacylglycerol_kinase_sf"/>
</dbReference>
<dbReference type="GO" id="GO:0005829">
    <property type="term" value="C:cytosol"/>
    <property type="evidence" value="ECO:0007669"/>
    <property type="project" value="TreeGrafter"/>
</dbReference>
<accession>A0AAW9QLB3</accession>
<dbReference type="PROSITE" id="PS50146">
    <property type="entry name" value="DAGK"/>
    <property type="match status" value="1"/>
</dbReference>
<keyword evidence="3" id="KW-1185">Reference proteome</keyword>
<sequence>MLKTACLIFNPVAGQGNAEIDLARIRSILEPDIELEILLTSPDTNTEQMARQAIERGVEALIASGGDGTVSAVAEATITTGIPLGIIARGTANAFATALGIPLDLNAACETIRTGMTRKVDTALCNGKPMILLAGIGFEAETVEKADRATKDRLGMLAYVLAGLAQLREMERFAVEIETGDRVIRTEAVAVTVANVAPPTSILAQGPAGLVGDDGLLDITIVAPANVLGAIAVSYNLLSTALSGEASLRDDVGYLRSDRVRITTDPPQKVVVDGEILGTTPIEVSCLPGALTIFVPFIEEPAPVEKLEGLPNLEIEPKELG</sequence>
<keyword evidence="2" id="KW-0808">Transferase</keyword>
<dbReference type="GO" id="GO:0008654">
    <property type="term" value="P:phospholipid biosynthetic process"/>
    <property type="evidence" value="ECO:0007669"/>
    <property type="project" value="InterPro"/>
</dbReference>
<dbReference type="GO" id="GO:0019242">
    <property type="term" value="P:methylglyoxal biosynthetic process"/>
    <property type="evidence" value="ECO:0007669"/>
    <property type="project" value="InterPro"/>
</dbReference>
<dbReference type="InterPro" id="IPR017438">
    <property type="entry name" value="ATP-NAD_kinase_N"/>
</dbReference>
<evidence type="ECO:0000259" key="1">
    <source>
        <dbReference type="PROSITE" id="PS50146"/>
    </source>
</evidence>
<proteinExistence type="predicted"/>
<dbReference type="GO" id="GO:0005524">
    <property type="term" value="F:ATP binding"/>
    <property type="evidence" value="ECO:0007669"/>
    <property type="project" value="InterPro"/>
</dbReference>
<keyword evidence="2" id="KW-0418">Kinase</keyword>
<dbReference type="NCBIfam" id="NF002033">
    <property type="entry name" value="PRK00861.1"/>
    <property type="match status" value="1"/>
</dbReference>
<dbReference type="NCBIfam" id="TIGR00147">
    <property type="entry name" value="YegS/Rv2252/BmrU family lipid kinase"/>
    <property type="match status" value="1"/>
</dbReference>
<evidence type="ECO:0000313" key="2">
    <source>
        <dbReference type="EMBL" id="MEG3435491.1"/>
    </source>
</evidence>
<dbReference type="SMART" id="SM00046">
    <property type="entry name" value="DAGKc"/>
    <property type="match status" value="1"/>
</dbReference>
<dbReference type="InterPro" id="IPR045540">
    <property type="entry name" value="YegS/DAGK_C"/>
</dbReference>
<dbReference type="InterPro" id="IPR004363">
    <property type="entry name" value="Methylgl_synth"/>
</dbReference>
<dbReference type="PANTHER" id="PTHR30492">
    <property type="entry name" value="METHYLGLYOXAL SYNTHASE"/>
    <property type="match status" value="1"/>
</dbReference>
<dbReference type="RefSeq" id="WP_332862942.1">
    <property type="nucleotide sequence ID" value="NZ_JBAFSM010000001.1"/>
</dbReference>
<name>A0AAW9QLB3_9CHRO</name>
<dbReference type="GO" id="GO:0016301">
    <property type="term" value="F:kinase activity"/>
    <property type="evidence" value="ECO:0007669"/>
    <property type="project" value="UniProtKB-KW"/>
</dbReference>
<feature type="domain" description="DAGKc" evidence="1">
    <location>
        <begin position="1"/>
        <end position="129"/>
    </location>
</feature>
<evidence type="ECO:0000313" key="3">
    <source>
        <dbReference type="Proteomes" id="UP001328733"/>
    </source>
</evidence>
<protein>
    <submittedName>
        <fullName evidence="2">YegS/Rv2252/BmrU family lipid kinase</fullName>
    </submittedName>
</protein>
<dbReference type="Gene3D" id="2.60.200.40">
    <property type="match status" value="1"/>
</dbReference>
<dbReference type="Gene3D" id="3.40.50.10330">
    <property type="entry name" value="Probable inorganic polyphosphate/atp-NAD kinase, domain 1"/>
    <property type="match status" value="1"/>
</dbReference>
<dbReference type="SUPFAM" id="SSF111331">
    <property type="entry name" value="NAD kinase/diacylglycerol kinase-like"/>
    <property type="match status" value="1"/>
</dbReference>
<reference evidence="2 3" key="1">
    <citation type="submission" date="2024-01" db="EMBL/GenBank/DDBJ databases">
        <title>Genomic insights into the taxonomy and metabolism of the cyanobacterium Pannus brasiliensis CCIBt3594.</title>
        <authorList>
            <person name="Machado M."/>
            <person name="Botero N.B."/>
            <person name="Andreote A.P.D."/>
            <person name="Feitosa A.M.T."/>
            <person name="Popin R."/>
            <person name="Sivonen K."/>
            <person name="Fiore M.F."/>
        </authorList>
    </citation>
    <scope>NUCLEOTIDE SEQUENCE [LARGE SCALE GENOMIC DNA]</scope>
    <source>
        <strain evidence="2 3">CCIBt3594</strain>
    </source>
</reference>
<comment type="caution">
    <text evidence="2">The sequence shown here is derived from an EMBL/GenBank/DDBJ whole genome shotgun (WGS) entry which is preliminary data.</text>
</comment>
<organism evidence="2 3">
    <name type="scientific">Pannus brasiliensis CCIBt3594</name>
    <dbReference type="NCBI Taxonomy" id="1427578"/>
    <lineage>
        <taxon>Bacteria</taxon>
        <taxon>Bacillati</taxon>
        <taxon>Cyanobacteriota</taxon>
        <taxon>Cyanophyceae</taxon>
        <taxon>Oscillatoriophycideae</taxon>
        <taxon>Chroococcales</taxon>
        <taxon>Microcystaceae</taxon>
        <taxon>Pannus</taxon>
    </lineage>
</organism>
<dbReference type="EMBL" id="JBAFSM010000001">
    <property type="protein sequence ID" value="MEG3435491.1"/>
    <property type="molecule type" value="Genomic_DNA"/>
</dbReference>
<dbReference type="InterPro" id="IPR005218">
    <property type="entry name" value="Diacylglycerol/lipid_kinase"/>
</dbReference>